<dbReference type="Proteomes" id="UP001139179">
    <property type="component" value="Unassembled WGS sequence"/>
</dbReference>
<dbReference type="EMBL" id="JAMBOL010000003">
    <property type="protein sequence ID" value="MCM3713604.1"/>
    <property type="molecule type" value="Genomic_DNA"/>
</dbReference>
<dbReference type="RefSeq" id="WP_251222410.1">
    <property type="nucleotide sequence ID" value="NZ_JAMBOL010000003.1"/>
</dbReference>
<feature type="chain" id="PRO_5040860606" description="ABC transporter periplasmic binding protein yphF" evidence="1">
    <location>
        <begin position="24"/>
        <end position="242"/>
    </location>
</feature>
<reference evidence="2" key="1">
    <citation type="submission" date="2022-05" db="EMBL/GenBank/DDBJ databases">
        <title>Comparative Genomics of Spacecraft Associated Microbes.</title>
        <authorList>
            <person name="Tran M.T."/>
            <person name="Wright A."/>
            <person name="Seuylemezian A."/>
            <person name="Eisen J."/>
            <person name="Coil D."/>
        </authorList>
    </citation>
    <scope>NUCLEOTIDE SEQUENCE</scope>
    <source>
        <strain evidence="2">214.1.1</strain>
    </source>
</reference>
<name>A0A9X2DMM0_9BACI</name>
<feature type="signal peptide" evidence="1">
    <location>
        <begin position="1"/>
        <end position="23"/>
    </location>
</feature>
<gene>
    <name evidence="2" type="ORF">M3202_05870</name>
</gene>
<sequence length="242" mass="27825">MKQISCTSLIMLLGLLLSGCMYPSEQRAENQIPYPDQLQAVQQAIERFQTDTGVLPIRTFDETTSQYQRYVVDFNQLVPRYMQEPPGSAFENGGVFQYVLVNVEEAPEVKVIDLTTQRAIQQMQQRINDYMRQHTYAPVAEILDVGLFQLDHQALGYDEAPHVRSPYHETQLPLLFTNDGEIIIDYRIDLNMMLQEHGHSFAEGEDIRPLLYEHSPFVPNRSIPYVLDENGEPAYAITLDKN</sequence>
<evidence type="ECO:0008006" key="4">
    <source>
        <dbReference type="Google" id="ProtNLM"/>
    </source>
</evidence>
<organism evidence="2 3">
    <name type="scientific">Halalkalibacter oceani</name>
    <dbReference type="NCBI Taxonomy" id="1653776"/>
    <lineage>
        <taxon>Bacteria</taxon>
        <taxon>Bacillati</taxon>
        <taxon>Bacillota</taxon>
        <taxon>Bacilli</taxon>
        <taxon>Bacillales</taxon>
        <taxon>Bacillaceae</taxon>
        <taxon>Halalkalibacter</taxon>
    </lineage>
</organism>
<evidence type="ECO:0000313" key="2">
    <source>
        <dbReference type="EMBL" id="MCM3713604.1"/>
    </source>
</evidence>
<evidence type="ECO:0000256" key="1">
    <source>
        <dbReference type="SAM" id="SignalP"/>
    </source>
</evidence>
<dbReference type="AlphaFoldDB" id="A0A9X2DMM0"/>
<accession>A0A9X2DMM0</accession>
<dbReference type="PROSITE" id="PS51257">
    <property type="entry name" value="PROKAR_LIPOPROTEIN"/>
    <property type="match status" value="1"/>
</dbReference>
<protein>
    <recommendedName>
        <fullName evidence="4">ABC transporter periplasmic binding protein yphF</fullName>
    </recommendedName>
</protein>
<proteinExistence type="predicted"/>
<keyword evidence="3" id="KW-1185">Reference proteome</keyword>
<evidence type="ECO:0000313" key="3">
    <source>
        <dbReference type="Proteomes" id="UP001139179"/>
    </source>
</evidence>
<comment type="caution">
    <text evidence="2">The sequence shown here is derived from an EMBL/GenBank/DDBJ whole genome shotgun (WGS) entry which is preliminary data.</text>
</comment>
<keyword evidence="1" id="KW-0732">Signal</keyword>